<keyword evidence="5" id="KW-0146">Chitin degradation</keyword>
<evidence type="ECO:0000256" key="4">
    <source>
        <dbReference type="ARBA" id="ARBA00022801"/>
    </source>
</evidence>
<dbReference type="SUPFAM" id="SSF51445">
    <property type="entry name" value="(Trans)glycosidases"/>
    <property type="match status" value="1"/>
</dbReference>
<keyword evidence="10" id="KW-0732">Signal</keyword>
<dbReference type="PANTHER" id="PTHR45708:SF40">
    <property type="entry name" value="BASIC ENDOCHITINASE"/>
    <property type="match status" value="1"/>
</dbReference>
<keyword evidence="9" id="KW-0624">Polysaccharide degradation</keyword>
<dbReference type="InterPro" id="IPR001223">
    <property type="entry name" value="Glyco_hydro18_cat"/>
</dbReference>
<dbReference type="EC" id="3.2.1.14" evidence="3"/>
<sequence length="306" mass="34309">MESQFCSSFPRFLLLIILASILGCYSEAITGGGIATYWGQNTREGRLTAACATGKFQIINIGFLSTFGNGRPPQVNLTRHCSPVSNGCRNVSVGVLNCRNDGVKVMLSIGGPHGSYFLSSAAEAVDLADYIWNNFLGGHSTSLRPFGDVPLDGVDFRIERVEFSHYYAMVARRLHDYGRQSNRKVYLTAAPGCRFPDKYLTESLHTGLFDYVWVRFFDDRQCRYDSVNPSGFWWSWMRWTHSIPARKFYLGIPASEEAGDGYVAPEVLIKEVLPFVKRFTSYGGVMLFDLSNDVQTNYSSIISNRV</sequence>
<keyword evidence="4" id="KW-0378">Hydrolase</keyword>
<dbReference type="Gene3D" id="3.20.20.80">
    <property type="entry name" value="Glycosidases"/>
    <property type="match status" value="1"/>
</dbReference>
<keyword evidence="12" id="KW-1185">Reference proteome</keyword>
<evidence type="ECO:0000256" key="7">
    <source>
        <dbReference type="ARBA" id="ARBA00023277"/>
    </source>
</evidence>
<evidence type="ECO:0000313" key="13">
    <source>
        <dbReference type="RefSeq" id="XP_022147247.1"/>
    </source>
</evidence>
<accession>A0A6J1D1V0</accession>
<dbReference type="AlphaFoldDB" id="A0A6J1D1V0"/>
<dbReference type="KEGG" id="mcha:111016243"/>
<evidence type="ECO:0000256" key="2">
    <source>
        <dbReference type="ARBA" id="ARBA00009121"/>
    </source>
</evidence>
<keyword evidence="7" id="KW-0119">Carbohydrate metabolism</keyword>
<dbReference type="GO" id="GO:0000272">
    <property type="term" value="P:polysaccharide catabolic process"/>
    <property type="evidence" value="ECO:0007669"/>
    <property type="project" value="UniProtKB-KW"/>
</dbReference>
<feature type="domain" description="GH18" evidence="11">
    <location>
        <begin position="32"/>
        <end position="306"/>
    </location>
</feature>
<gene>
    <name evidence="13" type="primary">LOC111016243</name>
</gene>
<evidence type="ECO:0000313" key="12">
    <source>
        <dbReference type="Proteomes" id="UP000504603"/>
    </source>
</evidence>
<evidence type="ECO:0000256" key="1">
    <source>
        <dbReference type="ARBA" id="ARBA00000822"/>
    </source>
</evidence>
<dbReference type="FunFam" id="3.20.20.80:FF:000015">
    <property type="entry name" value="Acidic endochitinase SE2"/>
    <property type="match status" value="1"/>
</dbReference>
<evidence type="ECO:0000256" key="10">
    <source>
        <dbReference type="SAM" id="SignalP"/>
    </source>
</evidence>
<feature type="chain" id="PRO_5026792805" description="chitinase" evidence="10">
    <location>
        <begin position="29"/>
        <end position="306"/>
    </location>
</feature>
<dbReference type="InterPro" id="IPR050542">
    <property type="entry name" value="Glycosyl_Hydrlase18_Chitinase"/>
</dbReference>
<comment type="catalytic activity">
    <reaction evidence="1">
        <text>Random endo-hydrolysis of N-acetyl-beta-D-glucosaminide (1-&gt;4)-beta-linkages in chitin and chitodextrins.</text>
        <dbReference type="EC" id="3.2.1.14"/>
    </reaction>
</comment>
<evidence type="ECO:0000256" key="6">
    <source>
        <dbReference type="ARBA" id="ARBA00023157"/>
    </source>
</evidence>
<feature type="signal peptide" evidence="10">
    <location>
        <begin position="1"/>
        <end position="28"/>
    </location>
</feature>
<evidence type="ECO:0000256" key="8">
    <source>
        <dbReference type="ARBA" id="ARBA00023295"/>
    </source>
</evidence>
<dbReference type="InterPro" id="IPR017853">
    <property type="entry name" value="GH"/>
</dbReference>
<keyword evidence="6" id="KW-1015">Disulfide bond</keyword>
<reference evidence="13" key="1">
    <citation type="submission" date="2025-08" db="UniProtKB">
        <authorList>
            <consortium name="RefSeq"/>
        </authorList>
    </citation>
    <scope>IDENTIFICATION</scope>
    <source>
        <strain evidence="13">OHB3-1</strain>
    </source>
</reference>
<dbReference type="GO" id="GO:0005576">
    <property type="term" value="C:extracellular region"/>
    <property type="evidence" value="ECO:0007669"/>
    <property type="project" value="TreeGrafter"/>
</dbReference>
<proteinExistence type="inferred from homology"/>
<comment type="similarity">
    <text evidence="2">Belongs to the glycosyl hydrolase 18 family. Chitinase class II subfamily.</text>
</comment>
<dbReference type="Proteomes" id="UP000504603">
    <property type="component" value="Unplaced"/>
</dbReference>
<dbReference type="CDD" id="cd02877">
    <property type="entry name" value="GH18_hevamine_XipI_class_III"/>
    <property type="match status" value="1"/>
</dbReference>
<organism evidence="12 13">
    <name type="scientific">Momordica charantia</name>
    <name type="common">Bitter gourd</name>
    <name type="synonym">Balsam pear</name>
    <dbReference type="NCBI Taxonomy" id="3673"/>
    <lineage>
        <taxon>Eukaryota</taxon>
        <taxon>Viridiplantae</taxon>
        <taxon>Streptophyta</taxon>
        <taxon>Embryophyta</taxon>
        <taxon>Tracheophyta</taxon>
        <taxon>Spermatophyta</taxon>
        <taxon>Magnoliopsida</taxon>
        <taxon>eudicotyledons</taxon>
        <taxon>Gunneridae</taxon>
        <taxon>Pentapetalae</taxon>
        <taxon>rosids</taxon>
        <taxon>fabids</taxon>
        <taxon>Cucurbitales</taxon>
        <taxon>Cucurbitaceae</taxon>
        <taxon>Momordiceae</taxon>
        <taxon>Momordica</taxon>
    </lineage>
</organism>
<protein>
    <recommendedName>
        <fullName evidence="3">chitinase</fullName>
        <ecNumber evidence="3">3.2.1.14</ecNumber>
    </recommendedName>
</protein>
<dbReference type="RefSeq" id="XP_022147247.1">
    <property type="nucleotide sequence ID" value="XM_022291555.1"/>
</dbReference>
<dbReference type="OrthoDB" id="6020543at2759"/>
<dbReference type="GeneID" id="111016243"/>
<evidence type="ECO:0000256" key="9">
    <source>
        <dbReference type="ARBA" id="ARBA00023326"/>
    </source>
</evidence>
<evidence type="ECO:0000256" key="3">
    <source>
        <dbReference type="ARBA" id="ARBA00012729"/>
    </source>
</evidence>
<evidence type="ECO:0000259" key="11">
    <source>
        <dbReference type="PROSITE" id="PS51910"/>
    </source>
</evidence>
<evidence type="ECO:0000256" key="5">
    <source>
        <dbReference type="ARBA" id="ARBA00023024"/>
    </source>
</evidence>
<dbReference type="InterPro" id="IPR045321">
    <property type="entry name" value="Cts1-like"/>
</dbReference>
<dbReference type="PROSITE" id="PS51910">
    <property type="entry name" value="GH18_2"/>
    <property type="match status" value="1"/>
</dbReference>
<dbReference type="Pfam" id="PF00704">
    <property type="entry name" value="Glyco_hydro_18"/>
    <property type="match status" value="1"/>
</dbReference>
<dbReference type="PANTHER" id="PTHR45708">
    <property type="entry name" value="ENDOCHITINASE"/>
    <property type="match status" value="1"/>
</dbReference>
<name>A0A6J1D1V0_MOMCH</name>
<dbReference type="GO" id="GO:0008843">
    <property type="term" value="F:endochitinase activity"/>
    <property type="evidence" value="ECO:0007669"/>
    <property type="project" value="UniProtKB-EC"/>
</dbReference>
<keyword evidence="8" id="KW-0326">Glycosidase</keyword>
<dbReference type="GO" id="GO:0006032">
    <property type="term" value="P:chitin catabolic process"/>
    <property type="evidence" value="ECO:0007669"/>
    <property type="project" value="UniProtKB-KW"/>
</dbReference>